<dbReference type="GeneID" id="70237733"/>
<reference evidence="2" key="1">
    <citation type="journal article" date="2021" name="Open Biol.">
        <title>Shared evolutionary footprints suggest mitochondrial oxidative damage underlies multiple complex I losses in fungi.</title>
        <authorList>
            <person name="Schikora-Tamarit M.A."/>
            <person name="Marcet-Houben M."/>
            <person name="Nosek J."/>
            <person name="Gabaldon T."/>
        </authorList>
    </citation>
    <scope>NUCLEOTIDE SEQUENCE</scope>
    <source>
        <strain evidence="2">CBS6075</strain>
    </source>
</reference>
<reference evidence="2" key="2">
    <citation type="submission" date="2021-01" db="EMBL/GenBank/DDBJ databases">
        <authorList>
            <person name="Schikora-Tamarit M.A."/>
        </authorList>
    </citation>
    <scope>NUCLEOTIDE SEQUENCE</scope>
    <source>
        <strain evidence="2">CBS6075</strain>
    </source>
</reference>
<dbReference type="EMBL" id="JAEUBE010000378">
    <property type="protein sequence ID" value="KAH3662517.1"/>
    <property type="molecule type" value="Genomic_DNA"/>
</dbReference>
<name>A0A9P8P0C7_9ASCO</name>
<keyword evidence="3" id="KW-1185">Reference proteome</keyword>
<feature type="compositionally biased region" description="Low complexity" evidence="1">
    <location>
        <begin position="40"/>
        <end position="49"/>
    </location>
</feature>
<protein>
    <submittedName>
        <fullName evidence="2">Uncharacterized protein</fullName>
    </submittedName>
</protein>
<evidence type="ECO:0000313" key="2">
    <source>
        <dbReference type="EMBL" id="KAH3662517.1"/>
    </source>
</evidence>
<feature type="region of interest" description="Disordered" evidence="1">
    <location>
        <begin position="28"/>
        <end position="87"/>
    </location>
</feature>
<sequence length="87" mass="9171">MVAHHTHATRSDGPRFVKHHAVDPVGLFQNVGSLDQNPVGSTNTGSNHHGSGGSQSERTGTGHHDHGNGHLQDARENDPAGVLVDEK</sequence>
<proteinExistence type="predicted"/>
<evidence type="ECO:0000313" key="3">
    <source>
        <dbReference type="Proteomes" id="UP000769157"/>
    </source>
</evidence>
<organism evidence="2 3">
    <name type="scientific">Ogataea philodendri</name>
    <dbReference type="NCBI Taxonomy" id="1378263"/>
    <lineage>
        <taxon>Eukaryota</taxon>
        <taxon>Fungi</taxon>
        <taxon>Dikarya</taxon>
        <taxon>Ascomycota</taxon>
        <taxon>Saccharomycotina</taxon>
        <taxon>Pichiomycetes</taxon>
        <taxon>Pichiales</taxon>
        <taxon>Pichiaceae</taxon>
        <taxon>Ogataea</taxon>
    </lineage>
</organism>
<dbReference type="AntiFam" id="ANF00076">
    <property type="entry name" value="Shadow ORF (opposite copA)"/>
</dbReference>
<gene>
    <name evidence="2" type="ORF">OGAPHI_005769</name>
</gene>
<dbReference type="Proteomes" id="UP000769157">
    <property type="component" value="Unassembled WGS sequence"/>
</dbReference>
<evidence type="ECO:0000256" key="1">
    <source>
        <dbReference type="SAM" id="MobiDB-lite"/>
    </source>
</evidence>
<dbReference type="AlphaFoldDB" id="A0A9P8P0C7"/>
<feature type="compositionally biased region" description="Basic and acidic residues" evidence="1">
    <location>
        <begin position="60"/>
        <end position="87"/>
    </location>
</feature>
<accession>A0A9P8P0C7</accession>
<feature type="compositionally biased region" description="Polar residues" evidence="1">
    <location>
        <begin position="30"/>
        <end position="39"/>
    </location>
</feature>
<dbReference type="RefSeq" id="XP_046059606.1">
    <property type="nucleotide sequence ID" value="XM_046206986.1"/>
</dbReference>
<comment type="caution">
    <text evidence="2">The sequence shown here is derived from an EMBL/GenBank/DDBJ whole genome shotgun (WGS) entry which is preliminary data.</text>
</comment>